<dbReference type="FunCoup" id="A0A7R8YZY4">
    <property type="interactions" value="1292"/>
</dbReference>
<dbReference type="Gene3D" id="3.10.180.10">
    <property type="entry name" value="2,3-Dihydroxybiphenyl 1,2-Dioxygenase, domain 1"/>
    <property type="match status" value="2"/>
</dbReference>
<dbReference type="EMBL" id="LR899013">
    <property type="protein sequence ID" value="CAD7091759.1"/>
    <property type="molecule type" value="Genomic_DNA"/>
</dbReference>
<evidence type="ECO:0000256" key="1">
    <source>
        <dbReference type="ARBA" id="ARBA00010363"/>
    </source>
</evidence>
<dbReference type="PROSITE" id="PS51819">
    <property type="entry name" value="VOC"/>
    <property type="match status" value="2"/>
</dbReference>
<dbReference type="PANTHER" id="PTHR46466">
    <property type="entry name" value="GLYOXALASE DOMAIN-CONTAINING PROTEIN 4"/>
    <property type="match status" value="1"/>
</dbReference>
<dbReference type="OrthoDB" id="1545884at2759"/>
<keyword evidence="2" id="KW-0677">Repeat</keyword>
<organism evidence="4 5">
    <name type="scientific">Hermetia illucens</name>
    <name type="common">Black soldier fly</name>
    <dbReference type="NCBI Taxonomy" id="343691"/>
    <lineage>
        <taxon>Eukaryota</taxon>
        <taxon>Metazoa</taxon>
        <taxon>Ecdysozoa</taxon>
        <taxon>Arthropoda</taxon>
        <taxon>Hexapoda</taxon>
        <taxon>Insecta</taxon>
        <taxon>Pterygota</taxon>
        <taxon>Neoptera</taxon>
        <taxon>Endopterygota</taxon>
        <taxon>Diptera</taxon>
        <taxon>Brachycera</taxon>
        <taxon>Stratiomyomorpha</taxon>
        <taxon>Stratiomyidae</taxon>
        <taxon>Hermetiinae</taxon>
        <taxon>Hermetia</taxon>
    </lineage>
</organism>
<keyword evidence="5" id="KW-1185">Reference proteome</keyword>
<dbReference type="AlphaFoldDB" id="A0A7R8YZY4"/>
<evidence type="ECO:0000256" key="2">
    <source>
        <dbReference type="ARBA" id="ARBA00022737"/>
    </source>
</evidence>
<feature type="domain" description="VOC" evidence="3">
    <location>
        <begin position="40"/>
        <end position="164"/>
    </location>
</feature>
<dbReference type="InterPro" id="IPR043193">
    <property type="entry name" value="GLOD4"/>
</dbReference>
<proteinExistence type="inferred from homology"/>
<dbReference type="Proteomes" id="UP000594454">
    <property type="component" value="Chromosome 5"/>
</dbReference>
<dbReference type="Pfam" id="PF21701">
    <property type="entry name" value="GLOD4_C"/>
    <property type="match status" value="1"/>
</dbReference>
<evidence type="ECO:0000259" key="3">
    <source>
        <dbReference type="PROSITE" id="PS51819"/>
    </source>
</evidence>
<accession>A0A7R8YZY4</accession>
<dbReference type="CDD" id="cd16357">
    <property type="entry name" value="GLOD4_C"/>
    <property type="match status" value="1"/>
</dbReference>
<evidence type="ECO:0000313" key="4">
    <source>
        <dbReference type="EMBL" id="CAD7091759.1"/>
    </source>
</evidence>
<dbReference type="PANTHER" id="PTHR46466:SF1">
    <property type="entry name" value="GLYOXALASE DOMAIN-CONTAINING PROTEIN 4"/>
    <property type="match status" value="1"/>
</dbReference>
<dbReference type="SUPFAM" id="SSF54593">
    <property type="entry name" value="Glyoxalase/Bleomycin resistance protein/Dihydroxybiphenyl dioxygenase"/>
    <property type="match status" value="1"/>
</dbReference>
<comment type="similarity">
    <text evidence="1">Belongs to the glyoxalase I family.</text>
</comment>
<reference evidence="4 5" key="1">
    <citation type="submission" date="2020-11" db="EMBL/GenBank/DDBJ databases">
        <authorList>
            <person name="Wallbank WR R."/>
            <person name="Pardo Diaz C."/>
            <person name="Kozak K."/>
            <person name="Martin S."/>
            <person name="Jiggins C."/>
            <person name="Moest M."/>
            <person name="Warren A I."/>
            <person name="Generalovic N T."/>
            <person name="Byers J.R.P. K."/>
            <person name="Montejo-Kovacevich G."/>
            <person name="Yen C E."/>
        </authorList>
    </citation>
    <scope>NUCLEOTIDE SEQUENCE [LARGE SCALE GENOMIC DNA]</scope>
</reference>
<dbReference type="InterPro" id="IPR037523">
    <property type="entry name" value="VOC_core"/>
</dbReference>
<evidence type="ECO:0000313" key="5">
    <source>
        <dbReference type="Proteomes" id="UP000594454"/>
    </source>
</evidence>
<dbReference type="CDD" id="cd08358">
    <property type="entry name" value="GLOD4_N"/>
    <property type="match status" value="1"/>
</dbReference>
<name>A0A7R8YZY4_HERIL</name>
<gene>
    <name evidence="4" type="ORF">HERILL_LOCUS14160</name>
</gene>
<dbReference type="InterPro" id="IPR043194">
    <property type="entry name" value="GLOD4_C"/>
</dbReference>
<protein>
    <recommendedName>
        <fullName evidence="3">VOC domain-containing protein</fullName>
    </recommendedName>
</protein>
<dbReference type="InParanoid" id="A0A7R8YZY4"/>
<dbReference type="InterPro" id="IPR029068">
    <property type="entry name" value="Glyas_Bleomycin-R_OHBP_Dase"/>
</dbReference>
<feature type="domain" description="VOC" evidence="3">
    <location>
        <begin position="172"/>
        <end position="291"/>
    </location>
</feature>
<sequence length="320" mass="36305">MNRVSSCQTGFLGNFDFARLCLLRFTGSWAILMMSDFGIRALHYVFKIGDRAKNAFFYRNILGMQVLRHEEFTEGCDAQCNGPYDNRWSKTMVGYGPESTHFAIELTYNYGVTSYELGNDFGGITIRSKEIIERAKQHKYPFASSGSQFILTAPDGYKFYILDETQPIDSDPVYKVTLHSSNLGKSRSYWHDTLKMAILEETPHYLLMSYGEKQAKLEIREIAAPLNRGKAYGRIAFAVPYEIQPKIDELVKKIAGKILTPLISLDTPGKATVRVIILADPDDHEICFVDEEGFTLLSAVDPQGNELLDKYINKDPFQIK</sequence>